<evidence type="ECO:0000313" key="1">
    <source>
        <dbReference type="EMBL" id="KAH7963371.1"/>
    </source>
</evidence>
<name>A0A9D4Q5B1_RHISA</name>
<gene>
    <name evidence="1" type="ORF">HPB52_020799</name>
</gene>
<proteinExistence type="predicted"/>
<organism evidence="1 2">
    <name type="scientific">Rhipicephalus sanguineus</name>
    <name type="common">Brown dog tick</name>
    <name type="synonym">Ixodes sanguineus</name>
    <dbReference type="NCBI Taxonomy" id="34632"/>
    <lineage>
        <taxon>Eukaryota</taxon>
        <taxon>Metazoa</taxon>
        <taxon>Ecdysozoa</taxon>
        <taxon>Arthropoda</taxon>
        <taxon>Chelicerata</taxon>
        <taxon>Arachnida</taxon>
        <taxon>Acari</taxon>
        <taxon>Parasitiformes</taxon>
        <taxon>Ixodida</taxon>
        <taxon>Ixodoidea</taxon>
        <taxon>Ixodidae</taxon>
        <taxon>Rhipicephalinae</taxon>
        <taxon>Rhipicephalus</taxon>
        <taxon>Rhipicephalus</taxon>
    </lineage>
</organism>
<sequence length="100" mass="11565">MVQLPPVTDEAESPADDNFAVMLRDLRGYEPPADGSGYNAVDDVSRQFRLMLVLRFLQDIQMAVDIMQANQDLALDQLNQKIMYLERIMEDMVHMEFVDR</sequence>
<reference evidence="1" key="2">
    <citation type="submission" date="2021-09" db="EMBL/GenBank/DDBJ databases">
        <authorList>
            <person name="Jia N."/>
            <person name="Wang J."/>
            <person name="Shi W."/>
            <person name="Du L."/>
            <person name="Sun Y."/>
            <person name="Zhan W."/>
            <person name="Jiang J."/>
            <person name="Wang Q."/>
            <person name="Zhang B."/>
            <person name="Ji P."/>
            <person name="Sakyi L.B."/>
            <person name="Cui X."/>
            <person name="Yuan T."/>
            <person name="Jiang B."/>
            <person name="Yang W."/>
            <person name="Lam T.T.-Y."/>
            <person name="Chang Q."/>
            <person name="Ding S."/>
            <person name="Wang X."/>
            <person name="Zhu J."/>
            <person name="Ruan X."/>
            <person name="Zhao L."/>
            <person name="Wei J."/>
            <person name="Que T."/>
            <person name="Du C."/>
            <person name="Cheng J."/>
            <person name="Dai P."/>
            <person name="Han X."/>
            <person name="Huang E."/>
            <person name="Gao Y."/>
            <person name="Liu J."/>
            <person name="Shao H."/>
            <person name="Ye R."/>
            <person name="Li L."/>
            <person name="Wei W."/>
            <person name="Wang X."/>
            <person name="Wang C."/>
            <person name="Huo Q."/>
            <person name="Li W."/>
            <person name="Guo W."/>
            <person name="Chen H."/>
            <person name="Chen S."/>
            <person name="Zhou L."/>
            <person name="Zhou L."/>
            <person name="Ni X."/>
            <person name="Tian J."/>
            <person name="Zhou Y."/>
            <person name="Sheng Y."/>
            <person name="Liu T."/>
            <person name="Pan Y."/>
            <person name="Xia L."/>
            <person name="Li J."/>
            <person name="Zhao F."/>
            <person name="Cao W."/>
        </authorList>
    </citation>
    <scope>NUCLEOTIDE SEQUENCE</scope>
    <source>
        <strain evidence="1">Rsan-2018</strain>
        <tissue evidence="1">Larvae</tissue>
    </source>
</reference>
<evidence type="ECO:0000313" key="2">
    <source>
        <dbReference type="Proteomes" id="UP000821837"/>
    </source>
</evidence>
<dbReference type="EMBL" id="JABSTV010001249">
    <property type="protein sequence ID" value="KAH7963371.1"/>
    <property type="molecule type" value="Genomic_DNA"/>
</dbReference>
<protein>
    <submittedName>
        <fullName evidence="1">Uncharacterized protein</fullName>
    </submittedName>
</protein>
<reference evidence="1" key="1">
    <citation type="journal article" date="2020" name="Cell">
        <title>Large-Scale Comparative Analyses of Tick Genomes Elucidate Their Genetic Diversity and Vector Capacities.</title>
        <authorList>
            <consortium name="Tick Genome and Microbiome Consortium (TIGMIC)"/>
            <person name="Jia N."/>
            <person name="Wang J."/>
            <person name="Shi W."/>
            <person name="Du L."/>
            <person name="Sun Y."/>
            <person name="Zhan W."/>
            <person name="Jiang J.F."/>
            <person name="Wang Q."/>
            <person name="Zhang B."/>
            <person name="Ji P."/>
            <person name="Bell-Sakyi L."/>
            <person name="Cui X.M."/>
            <person name="Yuan T.T."/>
            <person name="Jiang B.G."/>
            <person name="Yang W.F."/>
            <person name="Lam T.T."/>
            <person name="Chang Q.C."/>
            <person name="Ding S.J."/>
            <person name="Wang X.J."/>
            <person name="Zhu J.G."/>
            <person name="Ruan X.D."/>
            <person name="Zhao L."/>
            <person name="Wei J.T."/>
            <person name="Ye R.Z."/>
            <person name="Que T.C."/>
            <person name="Du C.H."/>
            <person name="Zhou Y.H."/>
            <person name="Cheng J.X."/>
            <person name="Dai P.F."/>
            <person name="Guo W.B."/>
            <person name="Han X.H."/>
            <person name="Huang E.J."/>
            <person name="Li L.F."/>
            <person name="Wei W."/>
            <person name="Gao Y.C."/>
            <person name="Liu J.Z."/>
            <person name="Shao H.Z."/>
            <person name="Wang X."/>
            <person name="Wang C.C."/>
            <person name="Yang T.C."/>
            <person name="Huo Q.B."/>
            <person name="Li W."/>
            <person name="Chen H.Y."/>
            <person name="Chen S.E."/>
            <person name="Zhou L.G."/>
            <person name="Ni X.B."/>
            <person name="Tian J.H."/>
            <person name="Sheng Y."/>
            <person name="Liu T."/>
            <person name="Pan Y.S."/>
            <person name="Xia L.Y."/>
            <person name="Li J."/>
            <person name="Zhao F."/>
            <person name="Cao W.C."/>
        </authorList>
    </citation>
    <scope>NUCLEOTIDE SEQUENCE</scope>
    <source>
        <strain evidence="1">Rsan-2018</strain>
    </source>
</reference>
<dbReference type="Proteomes" id="UP000821837">
    <property type="component" value="Chromosome 3"/>
</dbReference>
<comment type="caution">
    <text evidence="1">The sequence shown here is derived from an EMBL/GenBank/DDBJ whole genome shotgun (WGS) entry which is preliminary data.</text>
</comment>
<keyword evidence="2" id="KW-1185">Reference proteome</keyword>
<accession>A0A9D4Q5B1</accession>
<dbReference type="AlphaFoldDB" id="A0A9D4Q5B1"/>